<accession>A0A3D4T1X9</accession>
<dbReference type="AlphaFoldDB" id="A0A3D4T1X9"/>
<dbReference type="Proteomes" id="UP000261739">
    <property type="component" value="Unassembled WGS sequence"/>
</dbReference>
<proteinExistence type="predicted"/>
<evidence type="ECO:0000313" key="1">
    <source>
        <dbReference type="EMBL" id="HCT15539.1"/>
    </source>
</evidence>
<protein>
    <submittedName>
        <fullName evidence="1">DNA-binding response regulator</fullName>
    </submittedName>
</protein>
<feature type="non-terminal residue" evidence="1">
    <location>
        <position position="24"/>
    </location>
</feature>
<keyword evidence="1" id="KW-0238">DNA-binding</keyword>
<sequence>MIRVLLADDHHIVRLGLRAVLAVA</sequence>
<evidence type="ECO:0000313" key="2">
    <source>
        <dbReference type="Proteomes" id="UP000261739"/>
    </source>
</evidence>
<comment type="caution">
    <text evidence="1">The sequence shown here is derived from an EMBL/GenBank/DDBJ whole genome shotgun (WGS) entry which is preliminary data.</text>
</comment>
<name>A0A3D4T1X9_9CORY</name>
<gene>
    <name evidence="1" type="ORF">DIW82_12370</name>
</gene>
<dbReference type="EMBL" id="DQID01000314">
    <property type="protein sequence ID" value="HCT15539.1"/>
    <property type="molecule type" value="Genomic_DNA"/>
</dbReference>
<reference evidence="1 2" key="1">
    <citation type="journal article" date="2018" name="Nat. Biotechnol.">
        <title>A standardized bacterial taxonomy based on genome phylogeny substantially revises the tree of life.</title>
        <authorList>
            <person name="Parks D.H."/>
            <person name="Chuvochina M."/>
            <person name="Waite D.W."/>
            <person name="Rinke C."/>
            <person name="Skarshewski A."/>
            <person name="Chaumeil P.A."/>
            <person name="Hugenholtz P."/>
        </authorList>
    </citation>
    <scope>NUCLEOTIDE SEQUENCE [LARGE SCALE GENOMIC DNA]</scope>
    <source>
        <strain evidence="1">UBA11247</strain>
    </source>
</reference>
<dbReference type="GO" id="GO:0003677">
    <property type="term" value="F:DNA binding"/>
    <property type="evidence" value="ECO:0007669"/>
    <property type="project" value="UniProtKB-KW"/>
</dbReference>
<organism evidence="1 2">
    <name type="scientific">Corynebacterium nuruki</name>
    <dbReference type="NCBI Taxonomy" id="1032851"/>
    <lineage>
        <taxon>Bacteria</taxon>
        <taxon>Bacillati</taxon>
        <taxon>Actinomycetota</taxon>
        <taxon>Actinomycetes</taxon>
        <taxon>Mycobacteriales</taxon>
        <taxon>Corynebacteriaceae</taxon>
        <taxon>Corynebacterium</taxon>
    </lineage>
</organism>